<evidence type="ECO:0000313" key="1">
    <source>
        <dbReference type="EMBL" id="ERK41568.1"/>
    </source>
</evidence>
<dbReference type="EMBL" id="AWVJ01000191">
    <property type="protein sequence ID" value="ERK41568.1"/>
    <property type="molecule type" value="Genomic_DNA"/>
</dbReference>
<sequence>MYTDCKDFVTGRHIPKLFRRKSGNICRRKGGSNGFAETGAQ</sequence>
<organism evidence="1 2">
    <name type="scientific">Eubacterium ramulus ATCC 29099</name>
    <dbReference type="NCBI Taxonomy" id="1256908"/>
    <lineage>
        <taxon>Bacteria</taxon>
        <taxon>Bacillati</taxon>
        <taxon>Bacillota</taxon>
        <taxon>Clostridia</taxon>
        <taxon>Eubacteriales</taxon>
        <taxon>Eubacteriaceae</taxon>
        <taxon>Eubacterium</taxon>
    </lineage>
</organism>
<dbReference type="AlphaFoldDB" id="U2QJU6"/>
<comment type="caution">
    <text evidence="1">The sequence shown here is derived from an EMBL/GenBank/DDBJ whole genome shotgun (WGS) entry which is preliminary data.</text>
</comment>
<reference evidence="1 2" key="1">
    <citation type="submission" date="2013-06" db="EMBL/GenBank/DDBJ databases">
        <authorList>
            <person name="Weinstock G."/>
            <person name="Sodergren E."/>
            <person name="Lobos E.A."/>
            <person name="Fulton L."/>
            <person name="Fulton R."/>
            <person name="Courtney L."/>
            <person name="Fronick C."/>
            <person name="O'Laughlin M."/>
            <person name="Godfrey J."/>
            <person name="Wilson R.M."/>
            <person name="Miner T."/>
            <person name="Farmer C."/>
            <person name="Delehaunty K."/>
            <person name="Cordes M."/>
            <person name="Minx P."/>
            <person name="Tomlinson C."/>
            <person name="Chen J."/>
            <person name="Wollam A."/>
            <person name="Pepin K.H."/>
            <person name="Bhonagiri V."/>
            <person name="Zhang X."/>
            <person name="Warren W."/>
            <person name="Mitreva M."/>
            <person name="Mardis E.R."/>
            <person name="Wilson R.K."/>
        </authorList>
    </citation>
    <scope>NUCLEOTIDE SEQUENCE [LARGE SCALE GENOMIC DNA]</scope>
    <source>
        <strain evidence="1 2">ATCC 29099</strain>
    </source>
</reference>
<proteinExistence type="predicted"/>
<name>U2QJU6_EUBRA</name>
<keyword evidence="2" id="KW-1185">Reference proteome</keyword>
<protein>
    <submittedName>
        <fullName evidence="1">Uncharacterized protein</fullName>
    </submittedName>
</protein>
<dbReference type="Proteomes" id="UP000016608">
    <property type="component" value="Unassembled WGS sequence"/>
</dbReference>
<dbReference type="HOGENOM" id="CLU_3270254_0_0_9"/>
<gene>
    <name evidence="1" type="ORF">HMPREF0373_03175</name>
</gene>
<evidence type="ECO:0000313" key="2">
    <source>
        <dbReference type="Proteomes" id="UP000016608"/>
    </source>
</evidence>
<accession>U2QJU6</accession>